<feature type="domain" description="Right handed beta helix" evidence="5">
    <location>
        <begin position="730"/>
        <end position="897"/>
    </location>
</feature>
<dbReference type="InterPro" id="IPR022441">
    <property type="entry name" value="Para_beta_helix_rpt-2"/>
</dbReference>
<dbReference type="InterPro" id="IPR051550">
    <property type="entry name" value="SCF-Subunits/Alg-Epimerases"/>
</dbReference>
<evidence type="ECO:0008006" key="8">
    <source>
        <dbReference type="Google" id="ProtNLM"/>
    </source>
</evidence>
<evidence type="ECO:0000313" key="6">
    <source>
        <dbReference type="EMBL" id="PDV97577.1"/>
    </source>
</evidence>
<dbReference type="InterPro" id="IPR039448">
    <property type="entry name" value="Beta_helix"/>
</dbReference>
<evidence type="ECO:0000256" key="3">
    <source>
        <dbReference type="ARBA" id="ARBA00022786"/>
    </source>
</evidence>
<dbReference type="SUPFAM" id="SSF51126">
    <property type="entry name" value="Pectin lyase-like"/>
    <property type="match status" value="2"/>
</dbReference>
<dbReference type="RefSeq" id="WP_172451074.1">
    <property type="nucleotide sequence ID" value="NZ_LYXE01000127.1"/>
</dbReference>
<comment type="pathway">
    <text evidence="1">Protein modification; protein ubiquitination.</text>
</comment>
<evidence type="ECO:0000256" key="2">
    <source>
        <dbReference type="ARBA" id="ARBA00022737"/>
    </source>
</evidence>
<reference evidence="6 7" key="1">
    <citation type="submission" date="2016-05" db="EMBL/GenBank/DDBJ databases">
        <authorList>
            <person name="Lavstsen T."/>
            <person name="Jespersen J.S."/>
        </authorList>
    </citation>
    <scope>NUCLEOTIDE SEQUENCE [LARGE SCALE GENOMIC DNA]</scope>
    <source>
        <strain evidence="6 7">B7-9</strain>
    </source>
</reference>
<organism evidence="6 7">
    <name type="scientific">Candidatus Chloroploca asiatica</name>
    <dbReference type="NCBI Taxonomy" id="1506545"/>
    <lineage>
        <taxon>Bacteria</taxon>
        <taxon>Bacillati</taxon>
        <taxon>Chloroflexota</taxon>
        <taxon>Chloroflexia</taxon>
        <taxon>Chloroflexales</taxon>
        <taxon>Chloroflexineae</taxon>
        <taxon>Oscillochloridaceae</taxon>
        <taxon>Candidatus Chloroploca</taxon>
    </lineage>
</organism>
<dbReference type="InterPro" id="IPR018905">
    <property type="entry name" value="A-galactase_NEW3"/>
</dbReference>
<evidence type="ECO:0000313" key="7">
    <source>
        <dbReference type="Proteomes" id="UP000220922"/>
    </source>
</evidence>
<gene>
    <name evidence="6" type="ORF">A9Q02_03745</name>
</gene>
<comment type="caution">
    <text evidence="6">The sequence shown here is derived from an EMBL/GenBank/DDBJ whole genome shotgun (WGS) entry which is preliminary data.</text>
</comment>
<dbReference type="EMBL" id="LYXE01000127">
    <property type="protein sequence ID" value="PDV97577.1"/>
    <property type="molecule type" value="Genomic_DNA"/>
</dbReference>
<dbReference type="InterPro" id="IPR012334">
    <property type="entry name" value="Pectin_lyas_fold"/>
</dbReference>
<dbReference type="Pfam" id="PF10633">
    <property type="entry name" value="NPCBM_assoc"/>
    <property type="match status" value="1"/>
</dbReference>
<dbReference type="Gene3D" id="2.160.20.10">
    <property type="entry name" value="Single-stranded right-handed beta-helix, Pectin lyase-like"/>
    <property type="match status" value="2"/>
</dbReference>
<dbReference type="PANTHER" id="PTHR22990">
    <property type="entry name" value="F-BOX ONLY PROTEIN"/>
    <property type="match status" value="1"/>
</dbReference>
<dbReference type="NCBIfam" id="TIGR03804">
    <property type="entry name" value="para_beta_helix"/>
    <property type="match status" value="1"/>
</dbReference>
<dbReference type="SMART" id="SM00710">
    <property type="entry name" value="PbH1"/>
    <property type="match status" value="15"/>
</dbReference>
<feature type="domain" description="Alpha-galactosidase NEW3" evidence="4">
    <location>
        <begin position="1037"/>
        <end position="1104"/>
    </location>
</feature>
<sequence length="1408" mass="146641">MAPRRHTFLLLTVVALVVASFGLVSLLPAQSGRSEVVFFIDTLEDLDGANGCVEPGPGRTCSLRQAIASANAHPSSSDYKVITFRYFTDGPLATEGGIVRLDSLKPVLPKLTADRVEIIANDLFGIPKIQLDGNGRDVGLQLAGNEGLIRGLSLYGFSDFGIEEFLGSAIYITGNNNRVERSFIGVNPDGQTLPGRQNFSGVRIEGSATGNVIGGAGGSGVANYISGNTQNGVIIRNASGNFVQNNFIGIVRENQSTTLVARGNGQYGVQIASISSSLSTDNVIGGTSAELANVIADNGQAGILLRGSGTITNFVQANYVGLDSANNDFKNRADGLLLEAGARNNRIGGSGAAPLVISNNVNYGIHLRLNGDLTRDNVIAGTTFIGTRTDGVTAFGNGRGGVLIAPGVTGTQIQGAGNSLRIAANGGPGVIVGGLGELAANNRIEQALIGLVPAPGGFQARPNALGGVAIVTSTTTLLHNNRIGGNTTSGVDIGPGATAVTLTGNTITANSANGVAILPGVTDVTLTGNMISANAAYGVHVGSGVQRTSLAGNTVADQTLAGVWLDGASNTTLITNTLTGNAAGGLVVQTSTNTTITENVFGANDPFGLRISESVTTTVDRNWVGLTMDARTALGNLGTGIEVFDAQMTALTNNFVASNAGPGMVITGTKTRATNVQGNVTGLLRDAAGFARVMSPNLGPQLLVAEGPYLTMISGNTIAGDNDPLTAYPGIVISGTQTFTATVEANRIGFVPTAPPDGEPFLSFGHSEGIVVEGAHYVQIRNNNRIRRNDGAAIRLTDVMSATVTDHMADRAIFENGRGIVVTGASQFVTLAQNELVANRGDAIALETVGQIADVLVRENTLRANQGFGILLNGNVQRVKLPGNRLSFNQAGGIDFVRAAPSPAATNPNHDLAPPIIDLTGTDPMRLRVFDNGTFQGRVITATLEPGALPAPLAGCVTCTIEVFRPDPESLGQGLTSLVTVTASPEGLYSGQFENLTDTLELLLIATDVLSNSSEYGVFPVRRGMVFQEANLIREAIPGETVLFTLALSNTGTLNLVDLQVDVSAPLEGWTLVTNPVTSTLQTLADGEVKQLTFALTLPPGAHPNARAGLVNVLNVTVRNAYGPPTTARLETRVRAQPILQVDPPVAVGSARPGAVVEHRHTLRNQGNVAVTANLVAVTRDAIGITELWTTTLPTTTVTLAPETETTVAVLVRVPPGAQVLDPLGNPVQATTSVTATVPAFEGANPLLSYPELTLPFMATTRVGLAPDADLERDETTEAVAGGEAIFTHTVFNQSNGTAFFCLVASTTKGSTVRFESATRDFVLDANGCFRLDLVNDGSQQPPLFREAQFRAIVSLDPRLLPNERELVTLTLREASTEEIISDATLVNQITIVRGNLLPRVWLPLVQK</sequence>
<protein>
    <recommendedName>
        <fullName evidence="8">Right handed beta helix domain-containing protein</fullName>
    </recommendedName>
</protein>
<keyword evidence="7" id="KW-1185">Reference proteome</keyword>
<dbReference type="InterPro" id="IPR006626">
    <property type="entry name" value="PbH1"/>
</dbReference>
<dbReference type="Pfam" id="PF13229">
    <property type="entry name" value="Beta_helix"/>
    <property type="match status" value="2"/>
</dbReference>
<evidence type="ECO:0000259" key="4">
    <source>
        <dbReference type="Pfam" id="PF10633"/>
    </source>
</evidence>
<dbReference type="PANTHER" id="PTHR22990:SF15">
    <property type="entry name" value="F-BOX ONLY PROTEIN 10"/>
    <property type="match status" value="1"/>
</dbReference>
<name>A0A2H3KUN6_9CHLR</name>
<accession>A0A2H3KUN6</accession>
<dbReference type="InterPro" id="IPR011050">
    <property type="entry name" value="Pectin_lyase_fold/virulence"/>
</dbReference>
<keyword evidence="3" id="KW-0833">Ubl conjugation pathway</keyword>
<evidence type="ECO:0000259" key="5">
    <source>
        <dbReference type="Pfam" id="PF13229"/>
    </source>
</evidence>
<evidence type="ECO:0000256" key="1">
    <source>
        <dbReference type="ARBA" id="ARBA00004906"/>
    </source>
</evidence>
<dbReference type="Proteomes" id="UP000220922">
    <property type="component" value="Unassembled WGS sequence"/>
</dbReference>
<proteinExistence type="predicted"/>
<feature type="domain" description="Right handed beta helix" evidence="5">
    <location>
        <begin position="467"/>
        <end position="623"/>
    </location>
</feature>
<keyword evidence="2" id="KW-0677">Repeat</keyword>